<reference evidence="1 2" key="1">
    <citation type="submission" date="2023-01" db="EMBL/GenBank/DDBJ databases">
        <title>Analysis of 21 Apiospora genomes using comparative genomics revels a genus with tremendous synthesis potential of carbohydrate active enzymes and secondary metabolites.</title>
        <authorList>
            <person name="Sorensen T."/>
        </authorList>
    </citation>
    <scope>NUCLEOTIDE SEQUENCE [LARGE SCALE GENOMIC DNA]</scope>
    <source>
        <strain evidence="1 2">CBS 20057</strain>
    </source>
</reference>
<evidence type="ECO:0000313" key="1">
    <source>
        <dbReference type="EMBL" id="KAK8033900.1"/>
    </source>
</evidence>
<keyword evidence="2" id="KW-1185">Reference proteome</keyword>
<protein>
    <submittedName>
        <fullName evidence="1">Uncharacterized protein</fullName>
    </submittedName>
</protein>
<proteinExistence type="predicted"/>
<sequence length="242" mass="27044">MEFQRAEGRPIHVLQAGKTALTSNHWGTADGKISTKNIFEAEINFAEAKRETILVHGFFGSQGWATDHPAREVRITLNSDLSYRVTHCIPDFRSDPETGIAIVTLMPLSGHDNFVFVESPFAPPFVVMWTLTWCKVNDIDNVRAGVLALKIPDSEQWPPEEVWEKAKYMAQSGAVGSPFGNSLCWDRLRRTKVSQHTLKREKFEMTANLVEKSFLSQSTVELQISITKPGSPSTGPQQEGLT</sequence>
<dbReference type="EMBL" id="JAQQWI010000006">
    <property type="protein sequence ID" value="KAK8033900.1"/>
    <property type="molecule type" value="Genomic_DNA"/>
</dbReference>
<organism evidence="1 2">
    <name type="scientific">Apiospora marii</name>
    <dbReference type="NCBI Taxonomy" id="335849"/>
    <lineage>
        <taxon>Eukaryota</taxon>
        <taxon>Fungi</taxon>
        <taxon>Dikarya</taxon>
        <taxon>Ascomycota</taxon>
        <taxon>Pezizomycotina</taxon>
        <taxon>Sordariomycetes</taxon>
        <taxon>Xylariomycetidae</taxon>
        <taxon>Amphisphaeriales</taxon>
        <taxon>Apiosporaceae</taxon>
        <taxon>Apiospora</taxon>
    </lineage>
</organism>
<evidence type="ECO:0000313" key="2">
    <source>
        <dbReference type="Proteomes" id="UP001396898"/>
    </source>
</evidence>
<name>A0ABR1SHT2_9PEZI</name>
<accession>A0ABR1SHT2</accession>
<dbReference type="Proteomes" id="UP001396898">
    <property type="component" value="Unassembled WGS sequence"/>
</dbReference>
<comment type="caution">
    <text evidence="1">The sequence shown here is derived from an EMBL/GenBank/DDBJ whole genome shotgun (WGS) entry which is preliminary data.</text>
</comment>
<gene>
    <name evidence="1" type="ORF">PG991_003298</name>
</gene>